<keyword evidence="1" id="KW-0472">Membrane</keyword>
<feature type="transmembrane region" description="Helical" evidence="1">
    <location>
        <begin position="7"/>
        <end position="26"/>
    </location>
</feature>
<dbReference type="OrthoDB" id="9814048at2"/>
<comment type="caution">
    <text evidence="2">The sequence shown here is derived from an EMBL/GenBank/DDBJ whole genome shotgun (WGS) entry which is preliminary data.</text>
</comment>
<dbReference type="STRING" id="1304275.C41B8_16549"/>
<dbReference type="EMBL" id="APNK01000039">
    <property type="protein sequence ID" value="KEZ76102.1"/>
    <property type="molecule type" value="Genomic_DNA"/>
</dbReference>
<dbReference type="eggNOG" id="ENOG5032RN8">
    <property type="taxonomic scope" value="Bacteria"/>
</dbReference>
<sequence>MNPLKGVVAGFIATVVLSILMIIKAFSHWLSAFNAIEAIHRLTGGLLVMGWVGHFVIGAILWGVLFALLYRRLPGNRGLVRGIVFGLFAWLAMMLLFLPVTGYGFFGIAIGWPLIGFTLAMHIVYGNVLGMSYASLTGQR</sequence>
<keyword evidence="3" id="KW-1185">Reference proteome</keyword>
<dbReference type="Proteomes" id="UP000028302">
    <property type="component" value="Unassembled WGS sequence"/>
</dbReference>
<dbReference type="InterPro" id="IPR046739">
    <property type="entry name" value="DUF6789"/>
</dbReference>
<protein>
    <submittedName>
        <fullName evidence="2">Uncharacterized protein</fullName>
    </submittedName>
</protein>
<evidence type="ECO:0000313" key="3">
    <source>
        <dbReference type="Proteomes" id="UP000028302"/>
    </source>
</evidence>
<accession>A0A084IHB8</accession>
<keyword evidence="1" id="KW-1133">Transmembrane helix</keyword>
<dbReference type="RefSeq" id="WP_037340758.1">
    <property type="nucleotide sequence ID" value="NZ_APNK01000039.1"/>
</dbReference>
<gene>
    <name evidence="2" type="ORF">C41B8_16549</name>
</gene>
<feature type="transmembrane region" description="Helical" evidence="1">
    <location>
        <begin position="82"/>
        <end position="106"/>
    </location>
</feature>
<feature type="transmembrane region" description="Helical" evidence="1">
    <location>
        <begin position="112"/>
        <end position="136"/>
    </location>
</feature>
<name>A0A084IHB8_SALHC</name>
<feature type="transmembrane region" description="Helical" evidence="1">
    <location>
        <begin position="46"/>
        <end position="70"/>
    </location>
</feature>
<organism evidence="2 3">
    <name type="scientific">Salinisphaera hydrothermalis (strain C41B8)</name>
    <dbReference type="NCBI Taxonomy" id="1304275"/>
    <lineage>
        <taxon>Bacteria</taxon>
        <taxon>Pseudomonadati</taxon>
        <taxon>Pseudomonadota</taxon>
        <taxon>Gammaproteobacteria</taxon>
        <taxon>Salinisphaerales</taxon>
        <taxon>Salinisphaeraceae</taxon>
        <taxon>Salinisphaera</taxon>
    </lineage>
</organism>
<dbReference type="Pfam" id="PF20587">
    <property type="entry name" value="DUF6789"/>
    <property type="match status" value="1"/>
</dbReference>
<keyword evidence="1" id="KW-0812">Transmembrane</keyword>
<reference evidence="2 3" key="1">
    <citation type="submission" date="2013-03" db="EMBL/GenBank/DDBJ databases">
        <title>Salinisphaera hydrothermalis C41B8 Genome Sequencing.</title>
        <authorList>
            <person name="Li C."/>
            <person name="Lai Q."/>
            <person name="Shao Z."/>
        </authorList>
    </citation>
    <scope>NUCLEOTIDE SEQUENCE [LARGE SCALE GENOMIC DNA]</scope>
    <source>
        <strain evidence="2 3">C41B8</strain>
    </source>
</reference>
<evidence type="ECO:0000256" key="1">
    <source>
        <dbReference type="SAM" id="Phobius"/>
    </source>
</evidence>
<proteinExistence type="predicted"/>
<evidence type="ECO:0000313" key="2">
    <source>
        <dbReference type="EMBL" id="KEZ76102.1"/>
    </source>
</evidence>
<dbReference type="AlphaFoldDB" id="A0A084IHB8"/>